<evidence type="ECO:0000313" key="2">
    <source>
        <dbReference type="EMBL" id="CAI6337826.1"/>
    </source>
</evidence>
<keyword evidence="3" id="KW-1185">Reference proteome</keyword>
<feature type="region of interest" description="Disordered" evidence="1">
    <location>
        <begin position="19"/>
        <end position="53"/>
    </location>
</feature>
<protein>
    <submittedName>
        <fullName evidence="2">Uncharacterized protein</fullName>
    </submittedName>
</protein>
<accession>A0A9W4UMZ5</accession>
<gene>
    <name evidence="2" type="ORF">PDIGIT_LOCUS10941</name>
</gene>
<reference evidence="2" key="1">
    <citation type="submission" date="2023-01" db="EMBL/GenBank/DDBJ databases">
        <authorList>
            <person name="Van Ghelder C."/>
            <person name="Rancurel C."/>
        </authorList>
    </citation>
    <scope>NUCLEOTIDE SEQUENCE</scope>
    <source>
        <strain evidence="2">CNCM I-4278</strain>
    </source>
</reference>
<organism evidence="2 3">
    <name type="scientific">Periconia digitata</name>
    <dbReference type="NCBI Taxonomy" id="1303443"/>
    <lineage>
        <taxon>Eukaryota</taxon>
        <taxon>Fungi</taxon>
        <taxon>Dikarya</taxon>
        <taxon>Ascomycota</taxon>
        <taxon>Pezizomycotina</taxon>
        <taxon>Dothideomycetes</taxon>
        <taxon>Pleosporomycetidae</taxon>
        <taxon>Pleosporales</taxon>
        <taxon>Massarineae</taxon>
        <taxon>Periconiaceae</taxon>
        <taxon>Periconia</taxon>
    </lineage>
</organism>
<dbReference type="AlphaFoldDB" id="A0A9W4UMZ5"/>
<evidence type="ECO:0000256" key="1">
    <source>
        <dbReference type="SAM" id="MobiDB-lite"/>
    </source>
</evidence>
<name>A0A9W4UMZ5_9PLEO</name>
<feature type="compositionally biased region" description="Polar residues" evidence="1">
    <location>
        <begin position="30"/>
        <end position="41"/>
    </location>
</feature>
<comment type="caution">
    <text evidence="2">The sequence shown here is derived from an EMBL/GenBank/DDBJ whole genome shotgun (WGS) entry which is preliminary data.</text>
</comment>
<sequence length="118" mass="13252">MSERGQAFVGRGWACLAHASQPRRRDRPTRLQSQCAESTPQLDAHPVSESDPRKFVHATAQTVLTKPRVCCLARVNGGEWRSCPSSALHIPLQARSCFDFSSDRTRILSQRDMTFAIR</sequence>
<proteinExistence type="predicted"/>
<dbReference type="Proteomes" id="UP001152607">
    <property type="component" value="Unassembled WGS sequence"/>
</dbReference>
<dbReference type="EMBL" id="CAOQHR010000007">
    <property type="protein sequence ID" value="CAI6337826.1"/>
    <property type="molecule type" value="Genomic_DNA"/>
</dbReference>
<evidence type="ECO:0000313" key="3">
    <source>
        <dbReference type="Proteomes" id="UP001152607"/>
    </source>
</evidence>